<gene>
    <name evidence="1" type="ORF">EGI89_12030</name>
</gene>
<accession>A0A3R8UNF5</accession>
<protein>
    <recommendedName>
        <fullName evidence="3">DUF2711 family protein</fullName>
    </recommendedName>
</protein>
<sequence>MDQFSWIKDYKNNENIETLTDIIPDLFKQYYMIHWKIGIIDDFPFEKYPSNNLTIEEINQRIKIEREFGLFLNPQKSNLYREINLDELSQKFKLEKNINILDNFKDNPAIEFLDNQTIDCIDKGLNKIINSQTLHLYISNIEEFYWEENYKQRNSNVLISEYLDFQKNSDFDSNSFLFPDDLSWCLITYEDLPLTFCTNTINPFDLELFPLIYNQTFF</sequence>
<dbReference type="EMBL" id="RHPO01000031">
    <property type="protein sequence ID" value="RRT89528.1"/>
    <property type="molecule type" value="Genomic_DNA"/>
</dbReference>
<dbReference type="Proteomes" id="UP000267844">
    <property type="component" value="Unassembled WGS sequence"/>
</dbReference>
<comment type="caution">
    <text evidence="1">The sequence shown here is derived from an EMBL/GenBank/DDBJ whole genome shotgun (WGS) entry which is preliminary data.</text>
</comment>
<evidence type="ECO:0000313" key="1">
    <source>
        <dbReference type="EMBL" id="RRT89528.1"/>
    </source>
</evidence>
<proteinExistence type="predicted"/>
<evidence type="ECO:0000313" key="2">
    <source>
        <dbReference type="Proteomes" id="UP000267844"/>
    </source>
</evidence>
<organism evidence="1 2">
    <name type="scientific">Empedobacter falsenii</name>
    <dbReference type="NCBI Taxonomy" id="343874"/>
    <lineage>
        <taxon>Bacteria</taxon>
        <taxon>Pseudomonadati</taxon>
        <taxon>Bacteroidota</taxon>
        <taxon>Flavobacteriia</taxon>
        <taxon>Flavobacteriales</taxon>
        <taxon>Weeksellaceae</taxon>
        <taxon>Empedobacter</taxon>
    </lineage>
</organism>
<dbReference type="AlphaFoldDB" id="A0A3R8UNF5"/>
<reference evidence="1 2" key="1">
    <citation type="submission" date="2018-10" db="EMBL/GenBank/DDBJ databases">
        <title>Transmission dynamics of multidrug resistant bacteria on intensive care unit surfaces.</title>
        <authorList>
            <person name="D'Souza A.W."/>
            <person name="Potter R.F."/>
            <person name="Wallace M."/>
            <person name="Shupe A."/>
            <person name="Patel S."/>
            <person name="Sun S."/>
            <person name="Gul D."/>
            <person name="Kwon J.H."/>
            <person name="Andleeb S."/>
            <person name="Burnham C.-A.D."/>
            <person name="Dantas G."/>
        </authorList>
    </citation>
    <scope>NUCLEOTIDE SEQUENCE [LARGE SCALE GENOMIC DNA]</scope>
    <source>
        <strain evidence="1 2">WF_348</strain>
    </source>
</reference>
<dbReference type="RefSeq" id="WP_125350364.1">
    <property type="nucleotide sequence ID" value="NZ_RHPN01000031.1"/>
</dbReference>
<name>A0A3R8UNF5_9FLAO</name>
<evidence type="ECO:0008006" key="3">
    <source>
        <dbReference type="Google" id="ProtNLM"/>
    </source>
</evidence>